<dbReference type="Proteomes" id="UP000703269">
    <property type="component" value="Unassembled WGS sequence"/>
</dbReference>
<protein>
    <submittedName>
        <fullName evidence="2">Uncharacterized protein</fullName>
    </submittedName>
</protein>
<dbReference type="OrthoDB" id="2769307at2759"/>
<name>A0A9P3GN25_9APHY</name>
<keyword evidence="1" id="KW-0732">Signal</keyword>
<reference evidence="2 3" key="1">
    <citation type="submission" date="2021-08" db="EMBL/GenBank/DDBJ databases">
        <title>Draft Genome Sequence of Phanerochaete sordida strain YK-624.</title>
        <authorList>
            <person name="Mori T."/>
            <person name="Dohra H."/>
            <person name="Suzuki T."/>
            <person name="Kawagishi H."/>
            <person name="Hirai H."/>
        </authorList>
    </citation>
    <scope>NUCLEOTIDE SEQUENCE [LARGE SCALE GENOMIC DNA]</scope>
    <source>
        <strain evidence="2 3">YK-624</strain>
    </source>
</reference>
<evidence type="ECO:0000313" key="2">
    <source>
        <dbReference type="EMBL" id="GJE98016.1"/>
    </source>
</evidence>
<keyword evidence="3" id="KW-1185">Reference proteome</keyword>
<sequence length="169" mass="17961">MRFAHSLILLAPALALAASLPPGSPPSVTDDNGIIIAPTDGTSVIAGDSFAFSVRNAPQHSGICHAPWTTVNVYILAYKPTTADLNSTFGFSDYLWYFGEYTIFNDGDITPPPGIPDVPVPPTLNTPDLGQAISGDSIHLAVIEDLGQCDPFEDVDNISLDSRALLYTE</sequence>
<comment type="caution">
    <text evidence="2">The sequence shown here is derived from an EMBL/GenBank/DDBJ whole genome shotgun (WGS) entry which is preliminary data.</text>
</comment>
<accession>A0A9P3GN25</accession>
<organism evidence="2 3">
    <name type="scientific">Phanerochaete sordida</name>
    <dbReference type="NCBI Taxonomy" id="48140"/>
    <lineage>
        <taxon>Eukaryota</taxon>
        <taxon>Fungi</taxon>
        <taxon>Dikarya</taxon>
        <taxon>Basidiomycota</taxon>
        <taxon>Agaricomycotina</taxon>
        <taxon>Agaricomycetes</taxon>
        <taxon>Polyporales</taxon>
        <taxon>Phanerochaetaceae</taxon>
        <taxon>Phanerochaete</taxon>
    </lineage>
</organism>
<dbReference type="AlphaFoldDB" id="A0A9P3GN25"/>
<evidence type="ECO:0000256" key="1">
    <source>
        <dbReference type="SAM" id="SignalP"/>
    </source>
</evidence>
<dbReference type="EMBL" id="BPQB01000080">
    <property type="protein sequence ID" value="GJE98016.1"/>
    <property type="molecule type" value="Genomic_DNA"/>
</dbReference>
<feature type="signal peptide" evidence="1">
    <location>
        <begin position="1"/>
        <end position="19"/>
    </location>
</feature>
<evidence type="ECO:0000313" key="3">
    <source>
        <dbReference type="Proteomes" id="UP000703269"/>
    </source>
</evidence>
<proteinExistence type="predicted"/>
<feature type="chain" id="PRO_5040146065" evidence="1">
    <location>
        <begin position="20"/>
        <end position="169"/>
    </location>
</feature>
<gene>
    <name evidence="2" type="ORF">PsYK624_142380</name>
</gene>